<dbReference type="GO" id="GO:0008881">
    <property type="term" value="F:glutamate racemase activity"/>
    <property type="evidence" value="ECO:0007669"/>
    <property type="project" value="UniProtKB-EC"/>
</dbReference>
<feature type="binding site" evidence="7">
    <location>
        <begin position="42"/>
        <end position="43"/>
    </location>
    <ligand>
        <name>substrate</name>
    </ligand>
</feature>
<evidence type="ECO:0000256" key="1">
    <source>
        <dbReference type="ARBA" id="ARBA00001602"/>
    </source>
</evidence>
<dbReference type="InterPro" id="IPR001920">
    <property type="entry name" value="Asp/Glu_race"/>
</dbReference>
<dbReference type="InterPro" id="IPR033134">
    <property type="entry name" value="Asp/Glu_racemase_AS_2"/>
</dbReference>
<dbReference type="PROSITE" id="PS00923">
    <property type="entry name" value="ASP_GLU_RACEMASE_1"/>
    <property type="match status" value="1"/>
</dbReference>
<feature type="binding site" evidence="7">
    <location>
        <begin position="10"/>
        <end position="11"/>
    </location>
    <ligand>
        <name>substrate</name>
    </ligand>
</feature>
<accession>A0ABT5QSX3</accession>
<comment type="pathway">
    <text evidence="7">Cell wall biogenesis; peptidoglycan biosynthesis.</text>
</comment>
<dbReference type="Proteomes" id="UP001149821">
    <property type="component" value="Unassembled WGS sequence"/>
</dbReference>
<evidence type="ECO:0000313" key="9">
    <source>
        <dbReference type="Proteomes" id="UP001149821"/>
    </source>
</evidence>
<keyword evidence="9" id="KW-1185">Reference proteome</keyword>
<evidence type="ECO:0000313" key="8">
    <source>
        <dbReference type="EMBL" id="MDD1783600.1"/>
    </source>
</evidence>
<dbReference type="EMBL" id="JAJUBB010000020">
    <property type="protein sequence ID" value="MDD1783600.1"/>
    <property type="molecule type" value="Genomic_DNA"/>
</dbReference>
<dbReference type="Pfam" id="PF01177">
    <property type="entry name" value="Asp_Glu_race"/>
    <property type="match status" value="1"/>
</dbReference>
<dbReference type="NCBIfam" id="TIGR00067">
    <property type="entry name" value="glut_race"/>
    <property type="match status" value="1"/>
</dbReference>
<gene>
    <name evidence="7 8" type="primary">murI</name>
    <name evidence="8" type="ORF">LRP49_20705</name>
</gene>
<dbReference type="EC" id="5.1.1.3" evidence="2 7"/>
<name>A0ABT5QSX3_9GAMM</name>
<evidence type="ECO:0000256" key="4">
    <source>
        <dbReference type="ARBA" id="ARBA00022984"/>
    </source>
</evidence>
<dbReference type="Gene3D" id="3.40.50.1860">
    <property type="match status" value="2"/>
</dbReference>
<dbReference type="InterPro" id="IPR004391">
    <property type="entry name" value="Glu_race"/>
</dbReference>
<dbReference type="SUPFAM" id="SSF53681">
    <property type="entry name" value="Aspartate/glutamate racemase"/>
    <property type="match status" value="2"/>
</dbReference>
<dbReference type="PANTHER" id="PTHR21198">
    <property type="entry name" value="GLUTAMATE RACEMASE"/>
    <property type="match status" value="1"/>
</dbReference>
<keyword evidence="5 7" id="KW-0413">Isomerase</keyword>
<comment type="similarity">
    <text evidence="7">Belongs to the aspartate/glutamate racemases family.</text>
</comment>
<dbReference type="PROSITE" id="PS00924">
    <property type="entry name" value="ASP_GLU_RACEMASE_2"/>
    <property type="match status" value="1"/>
</dbReference>
<comment type="function">
    <text evidence="7">Provides the (R)-glutamate required for cell wall biosynthesis.</text>
</comment>
<dbReference type="InterPro" id="IPR015942">
    <property type="entry name" value="Asp/Glu/hydantoin_racemase"/>
</dbReference>
<proteinExistence type="inferred from homology"/>
<dbReference type="PANTHER" id="PTHR21198:SF2">
    <property type="entry name" value="GLUTAMATE RACEMASE"/>
    <property type="match status" value="1"/>
</dbReference>
<reference evidence="8" key="1">
    <citation type="submission" date="2021-12" db="EMBL/GenBank/DDBJ databases">
        <title>Enterovibrio ZSDZ35 sp. nov. and Enterovibrio ZSDZ42 sp. nov., isolated from coastal seawater in Qingdao.</title>
        <authorList>
            <person name="Zhang P."/>
        </authorList>
    </citation>
    <scope>NUCLEOTIDE SEQUENCE</scope>
    <source>
        <strain evidence="8">ZSDZ35</strain>
    </source>
</reference>
<feature type="active site" description="Proton donor/acceptor" evidence="7">
    <location>
        <position position="183"/>
    </location>
</feature>
<keyword evidence="6 7" id="KW-0961">Cell wall biogenesis/degradation</keyword>
<protein>
    <recommendedName>
        <fullName evidence="2 7">Glutamate racemase</fullName>
        <ecNumber evidence="2 7">5.1.1.3</ecNumber>
    </recommendedName>
</protein>
<dbReference type="HAMAP" id="MF_00258">
    <property type="entry name" value="Glu_racemase"/>
    <property type="match status" value="1"/>
</dbReference>
<feature type="active site" description="Proton donor/acceptor" evidence="7">
    <location>
        <position position="74"/>
    </location>
</feature>
<feature type="binding site" evidence="7">
    <location>
        <begin position="75"/>
        <end position="76"/>
    </location>
    <ligand>
        <name>substrate</name>
    </ligand>
</feature>
<feature type="binding site" evidence="7">
    <location>
        <begin position="184"/>
        <end position="185"/>
    </location>
    <ligand>
        <name>substrate</name>
    </ligand>
</feature>
<keyword evidence="3 7" id="KW-0133">Cell shape</keyword>
<evidence type="ECO:0000256" key="6">
    <source>
        <dbReference type="ARBA" id="ARBA00023316"/>
    </source>
</evidence>
<dbReference type="InterPro" id="IPR018187">
    <property type="entry name" value="Asp/Glu_racemase_AS_1"/>
</dbReference>
<comment type="catalytic activity">
    <reaction evidence="1 7">
        <text>L-glutamate = D-glutamate</text>
        <dbReference type="Rhea" id="RHEA:12813"/>
        <dbReference type="ChEBI" id="CHEBI:29985"/>
        <dbReference type="ChEBI" id="CHEBI:29986"/>
        <dbReference type="EC" id="5.1.1.3"/>
    </reaction>
</comment>
<sequence length="265" mass="28825">MIVKSVLIFDSGVGGLSVFQEISALMPYQHVIYAFDNAAFPYGELDDDVLVSRVCGMVSALCKEHDISLVVIACNTASTIVLPHLRSQLDIPVVGVVPAIKPAAELSQTKHIALLATPATVKRPYTQDLVNEFAPDCKVDMVGSTALVLMGEDKLRGQPTDMAKLEAILAPFYGDIDCVVLGCTHFPLLKEEIQQLLGHKCRVIDSGLAIAKRVGMLLRQEEADPFLALSRKHDVFSSAEVKEEAALNKEMSQMGFSIIKRAPTF</sequence>
<evidence type="ECO:0000256" key="2">
    <source>
        <dbReference type="ARBA" id="ARBA00013090"/>
    </source>
</evidence>
<comment type="caution">
    <text evidence="8">The sequence shown here is derived from an EMBL/GenBank/DDBJ whole genome shotgun (WGS) entry which is preliminary data.</text>
</comment>
<keyword evidence="4 7" id="KW-0573">Peptidoglycan synthesis</keyword>
<dbReference type="RefSeq" id="WP_274144579.1">
    <property type="nucleotide sequence ID" value="NZ_JAJUBB010000020.1"/>
</dbReference>
<evidence type="ECO:0000256" key="3">
    <source>
        <dbReference type="ARBA" id="ARBA00022960"/>
    </source>
</evidence>
<evidence type="ECO:0000256" key="7">
    <source>
        <dbReference type="HAMAP-Rule" id="MF_00258"/>
    </source>
</evidence>
<evidence type="ECO:0000256" key="5">
    <source>
        <dbReference type="ARBA" id="ARBA00023235"/>
    </source>
</evidence>
<organism evidence="8 9">
    <name type="scientific">Enterovibrio qingdaonensis</name>
    <dbReference type="NCBI Taxonomy" id="2899818"/>
    <lineage>
        <taxon>Bacteria</taxon>
        <taxon>Pseudomonadati</taxon>
        <taxon>Pseudomonadota</taxon>
        <taxon>Gammaproteobacteria</taxon>
        <taxon>Vibrionales</taxon>
        <taxon>Vibrionaceae</taxon>
        <taxon>Enterovibrio</taxon>
    </lineage>
</organism>